<sequence length="178" mass="20023">MNIINATTQIAPTPTPTPTPTIQLKTLSPNLPPILRTIRPRPRRALRISCTKETETPSEQLLAAEFSLEIKRLNSEIAQREDAFRKSKELLFAEISDFAGLKPEDFSSRWRRMDDDEKLVLVRGFVAEWSAHFHPLSARSAKELVEEYVAGMSDFSDSGNLFSCLGKLFGFGSDDIHS</sequence>
<comment type="caution">
    <text evidence="2">The sequence shown here is derived from an EMBL/GenBank/DDBJ whole genome shotgun (WGS) entry which is preliminary data.</text>
</comment>
<accession>A0A8X8X7G0</accession>
<evidence type="ECO:0000259" key="1">
    <source>
        <dbReference type="Pfam" id="PF22950"/>
    </source>
</evidence>
<feature type="domain" description="DUF7026" evidence="1">
    <location>
        <begin position="80"/>
        <end position="129"/>
    </location>
</feature>
<name>A0A8X8X7G0_SALSN</name>
<keyword evidence="3" id="KW-1185">Reference proteome</keyword>
<dbReference type="Pfam" id="PF22950">
    <property type="entry name" value="DUF7026"/>
    <property type="match status" value="1"/>
</dbReference>
<reference evidence="2" key="2">
    <citation type="submission" date="2020-08" db="EMBL/GenBank/DDBJ databases">
        <title>Plant Genome Project.</title>
        <authorList>
            <person name="Zhang R.-G."/>
        </authorList>
    </citation>
    <scope>NUCLEOTIDE SEQUENCE</scope>
    <source>
        <strain evidence="2">Huo1</strain>
        <tissue evidence="2">Leaf</tissue>
    </source>
</reference>
<dbReference type="InterPro" id="IPR054290">
    <property type="entry name" value="DUF7026"/>
</dbReference>
<dbReference type="AlphaFoldDB" id="A0A8X8X7G0"/>
<dbReference type="EMBL" id="PNBA02000012">
    <property type="protein sequence ID" value="KAG6406726.1"/>
    <property type="molecule type" value="Genomic_DNA"/>
</dbReference>
<evidence type="ECO:0000313" key="3">
    <source>
        <dbReference type="Proteomes" id="UP000298416"/>
    </source>
</evidence>
<reference evidence="2" key="1">
    <citation type="submission" date="2018-01" db="EMBL/GenBank/DDBJ databases">
        <authorList>
            <person name="Mao J.F."/>
        </authorList>
    </citation>
    <scope>NUCLEOTIDE SEQUENCE</scope>
    <source>
        <strain evidence="2">Huo1</strain>
        <tissue evidence="2">Leaf</tissue>
    </source>
</reference>
<gene>
    <name evidence="2" type="ORF">SASPL_134335</name>
</gene>
<protein>
    <recommendedName>
        <fullName evidence="1">DUF7026 domain-containing protein</fullName>
    </recommendedName>
</protein>
<organism evidence="2">
    <name type="scientific">Salvia splendens</name>
    <name type="common">Scarlet sage</name>
    <dbReference type="NCBI Taxonomy" id="180675"/>
    <lineage>
        <taxon>Eukaryota</taxon>
        <taxon>Viridiplantae</taxon>
        <taxon>Streptophyta</taxon>
        <taxon>Embryophyta</taxon>
        <taxon>Tracheophyta</taxon>
        <taxon>Spermatophyta</taxon>
        <taxon>Magnoliopsida</taxon>
        <taxon>eudicotyledons</taxon>
        <taxon>Gunneridae</taxon>
        <taxon>Pentapetalae</taxon>
        <taxon>asterids</taxon>
        <taxon>lamiids</taxon>
        <taxon>Lamiales</taxon>
        <taxon>Lamiaceae</taxon>
        <taxon>Nepetoideae</taxon>
        <taxon>Mentheae</taxon>
        <taxon>Salviinae</taxon>
        <taxon>Salvia</taxon>
        <taxon>Salvia subgen. Calosphace</taxon>
        <taxon>core Calosphace</taxon>
    </lineage>
</organism>
<dbReference type="Proteomes" id="UP000298416">
    <property type="component" value="Unassembled WGS sequence"/>
</dbReference>
<proteinExistence type="predicted"/>
<evidence type="ECO:0000313" key="2">
    <source>
        <dbReference type="EMBL" id="KAG6406726.1"/>
    </source>
</evidence>